<name>A0ABT1EMM3_9FIRM</name>
<proteinExistence type="predicted"/>
<keyword evidence="3" id="KW-1185">Reference proteome</keyword>
<keyword evidence="1" id="KW-0472">Membrane</keyword>
<dbReference type="Gene3D" id="3.30.700.10">
    <property type="entry name" value="Glycoprotein, Type 4 Pilin"/>
    <property type="match status" value="1"/>
</dbReference>
<dbReference type="Gene3D" id="2.160.20.110">
    <property type="match status" value="5"/>
</dbReference>
<keyword evidence="1" id="KW-1133">Transmembrane helix</keyword>
<accession>A0ABT1EMM3</accession>
<sequence>MMRIKKILRKNKGFTLVETIVVIAIMAILASGVTFGVIQYQKHAEFKKNNEYAEMLFLATQSQLTYYKSSGELEDFAKEINGDKVSAEIAEYAKDKNGQLIHVDLKPGLTDADLKKTEVYKLTKDYISDRSIYNGAIRIELDPASGTVFSVSYSTKAESLVEGESTNETEVSVAVAMREDESLRREVMLGYYDTDIHFRKVKEKEDDGDIGDIDKQTSGLINDETLRIVLDFKNASPAVIGNGVYKVELYKGAGNGNGNGNKISEFVINDGSANNTLPSAYVSKQVKTKVTYGKVNNNNKPETAECIFETYITADGKLGIILDAMDISAVRKLNETTGTSAALDKATYKDTYSGMRLGIFGEELIQAKITVSTKSGSVAVEPFTTNKEAPFFKWDGKDNQGNRAEREIGYPRHLYNIRFTEERNEGKPYILKSDIVFGEKAEGIHSPAVFDNDAKNNLLKDEAYFPAIPVLKSGHKISGESTVNGKATQYKLKNFKVGLNENDEKQSKTLGIVSDNKGTIEKMFVENIELSDKLGLEVDGAGGLAAINNGTVEKSVVENITITGADNAKLEGVGGVVGINKGTVQKLEIDKTDLASSENIVLDSVGGIVGSNEGRIHNVYLKKATITAEKAVNVGGFVGKNTERGRFTADTRYVEKQDKYRNGSENITVTGDSQVGGLFGANYAETSHNEYNEYLSIDEVTIKGVSQVGGLIGRNEGNINKILVFKAKVEASGDHVGGVIGYNTATYGITDASDPTVYPLISALSDYSVTGENYVGGIIGSSTSTGVLQSTALIDSLVKGKNYVGGALGKNDGVYQFASHAPKSISNVNVTGVDYVGGIIGENTNSLKYVVTKGTSNKKSSVSGTNYVGGALGQNSGTYEFPSDKLGVTTYVEVAGKGSCVGGISGGNLATIKYVVARNVDVNGVNSVGGAIGENKGTYRFDNWSFGELENMTITGTGYRTGGIVGDNQGDSASIRNVNIKTSTLNGGRYTGGIAGRNSGVIDHNYWGQVSLLLSKVKGTESVGGLVGINTANGVVSGSGEGAYCVENLTVEGTESVGGIAGQTEGNASIVGTKVDNTTLVSSGNAGGLIGTNSGTLSMAWNNQVAGVKLSAGTDAGALVGLNKGYITGNASQRTQDVNTSPEFVAGSAASNRGGIAGKNTGTINGVVFAGNISASKGINYGGITGYNTGGANNQHGIYNSYMNGSLTVSEVAKDKVLAIGGIAGNNAGKIENSGFLSASSGGRANILIGQESGKQLACHVGGIAGDLSPGGSIKNITYPADANVGVTLQIGYGSLGGIAGYSSGATIDNCTTSERTALRVEDSTGASYLGGISGYVAVSGEIKNSNNESAIDGSQKDNISTGGIVGYYDEKKKVGTQTFLIQNCANFGTITSGKYTGGIIGIVINQADDNAILDKCRNYVKVDGGAGMLYSINQSGKVGVSNSFTFLTSATPFIFQSPAGTFTSQNDFYFDSKLTDLRDDVNKTLGMRLVSANNNLVTDDEQEAILLGTGGFALNIETLTKAQMKALDQSVTSYFGTL</sequence>
<evidence type="ECO:0000313" key="2">
    <source>
        <dbReference type="EMBL" id="MCP1110956.1"/>
    </source>
</evidence>
<gene>
    <name evidence="2" type="ORF">NK118_11915</name>
</gene>
<feature type="transmembrane region" description="Helical" evidence="1">
    <location>
        <begin position="20"/>
        <end position="40"/>
    </location>
</feature>
<protein>
    <submittedName>
        <fullName evidence="2">Prepilin-type N-terminal cleavage/methylation domain-containing protein</fullName>
    </submittedName>
</protein>
<dbReference type="PROSITE" id="PS00409">
    <property type="entry name" value="PROKAR_NTER_METHYL"/>
    <property type="match status" value="1"/>
</dbReference>
<dbReference type="SUPFAM" id="SSF54523">
    <property type="entry name" value="Pili subunits"/>
    <property type="match status" value="1"/>
</dbReference>
<evidence type="ECO:0000313" key="3">
    <source>
        <dbReference type="Proteomes" id="UP001523565"/>
    </source>
</evidence>
<dbReference type="InterPro" id="IPR012902">
    <property type="entry name" value="N_methyl_site"/>
</dbReference>
<dbReference type="Pfam" id="PF07963">
    <property type="entry name" value="N_methyl"/>
    <property type="match status" value="1"/>
</dbReference>
<dbReference type="InterPro" id="IPR045584">
    <property type="entry name" value="Pilin-like"/>
</dbReference>
<dbReference type="NCBIfam" id="TIGR02532">
    <property type="entry name" value="IV_pilin_GFxxxE"/>
    <property type="match status" value="1"/>
</dbReference>
<organism evidence="2 3">
    <name type="scientific">Ohessyouella blattaphilus</name>
    <dbReference type="NCBI Taxonomy" id="2949333"/>
    <lineage>
        <taxon>Bacteria</taxon>
        <taxon>Bacillati</taxon>
        <taxon>Bacillota</taxon>
        <taxon>Clostridia</taxon>
        <taxon>Lachnospirales</taxon>
        <taxon>Lachnospiraceae</taxon>
        <taxon>Ohessyouella</taxon>
    </lineage>
</organism>
<reference evidence="2 3" key="1">
    <citation type="journal article" date="2022" name="Genome Biol. Evol.">
        <title>Host diet, physiology and behaviors set the stage for Lachnospiraceae cladogenesis.</title>
        <authorList>
            <person name="Vera-Ponce De Leon A."/>
            <person name="Schneider M."/>
            <person name="Jahnes B.C."/>
            <person name="Sadowski V."/>
            <person name="Camuy-Velez L.A."/>
            <person name="Duan J."/>
            <person name="Sabree Z.L."/>
        </authorList>
    </citation>
    <scope>NUCLEOTIDE SEQUENCE [LARGE SCALE GENOMIC DNA]</scope>
    <source>
        <strain evidence="2 3">PAL227</strain>
    </source>
</reference>
<evidence type="ECO:0000256" key="1">
    <source>
        <dbReference type="SAM" id="Phobius"/>
    </source>
</evidence>
<comment type="caution">
    <text evidence="2">The sequence shown here is derived from an EMBL/GenBank/DDBJ whole genome shotgun (WGS) entry which is preliminary data.</text>
</comment>
<dbReference type="RefSeq" id="WP_262069837.1">
    <property type="nucleotide sequence ID" value="NZ_JAMXOC010000020.1"/>
</dbReference>
<dbReference type="EMBL" id="JAMZFV010000020">
    <property type="protein sequence ID" value="MCP1110956.1"/>
    <property type="molecule type" value="Genomic_DNA"/>
</dbReference>
<keyword evidence="1" id="KW-0812">Transmembrane</keyword>
<dbReference type="Proteomes" id="UP001523565">
    <property type="component" value="Unassembled WGS sequence"/>
</dbReference>